<reference evidence="2 3" key="1">
    <citation type="journal article" date="2013" name="BMC Genomics">
        <title>ContigScape: a Cytoscape plugin facilitating microbial genome gap closing.</title>
        <authorList>
            <person name="Tang B."/>
            <person name="Wang Q."/>
            <person name="Yang M."/>
            <person name="Xie F."/>
            <person name="Zhu Y."/>
            <person name="Zhuo Y."/>
            <person name="Wang S."/>
            <person name="Gao H."/>
            <person name="Ding X."/>
            <person name="Zhang L."/>
            <person name="Zhao G."/>
            <person name="Zheng H."/>
        </authorList>
    </citation>
    <scope>NUCLEOTIDE SEQUENCE [LARGE SCALE GENOMIC DNA]</scope>
    <source>
        <strain evidence="2 3">HCCB10007</strain>
    </source>
</reference>
<evidence type="ECO:0000313" key="3">
    <source>
        <dbReference type="Proteomes" id="UP000013968"/>
    </source>
</evidence>
<dbReference type="HOGENOM" id="CLU_2033215_0_0_11"/>
<evidence type="ECO:0000313" key="2">
    <source>
        <dbReference type="EMBL" id="AGM09448.1"/>
    </source>
</evidence>
<dbReference type="EMBL" id="CP003410">
    <property type="protein sequence ID" value="AGM09448.1"/>
    <property type="molecule type" value="Genomic_DNA"/>
</dbReference>
<accession>R4TGN2</accession>
<dbReference type="PATRIC" id="fig|1156913.3.peg.7007"/>
<protein>
    <submittedName>
        <fullName evidence="2">Uncharacterized protein</fullName>
    </submittedName>
</protein>
<feature type="region of interest" description="Disordered" evidence="1">
    <location>
        <begin position="76"/>
        <end position="96"/>
    </location>
</feature>
<name>R4TGN2_9PSEU</name>
<organism evidence="2 3">
    <name type="scientific">Amycolatopsis keratiniphila</name>
    <dbReference type="NCBI Taxonomy" id="129921"/>
    <lineage>
        <taxon>Bacteria</taxon>
        <taxon>Bacillati</taxon>
        <taxon>Actinomycetota</taxon>
        <taxon>Actinomycetes</taxon>
        <taxon>Pseudonocardiales</taxon>
        <taxon>Pseudonocardiaceae</taxon>
        <taxon>Amycolatopsis</taxon>
        <taxon>Amycolatopsis japonica group</taxon>
    </lineage>
</organism>
<evidence type="ECO:0000256" key="1">
    <source>
        <dbReference type="SAM" id="MobiDB-lite"/>
    </source>
</evidence>
<dbReference type="KEGG" id="aoi:AORI_6866"/>
<dbReference type="AlphaFoldDB" id="R4TGN2"/>
<dbReference type="Proteomes" id="UP000013968">
    <property type="component" value="Chromosome"/>
</dbReference>
<keyword evidence="3" id="KW-1185">Reference proteome</keyword>
<gene>
    <name evidence="2" type="ORF">AORI_6866</name>
</gene>
<proteinExistence type="predicted"/>
<sequence>MTSPALSPLAGALARSGFAALPASEFMRAYRAADAEISRGSKGRRSFTVEVAAGDVVCVLTVQLGRGLNSQECRAAVRRSRGEPDPEPPYPRPIIGGRSHLEVVSREIVDVLGQVARARAA</sequence>
<dbReference type="RefSeq" id="WP_016337147.1">
    <property type="nucleotide sequence ID" value="NC_021252.1"/>
</dbReference>